<feature type="compositionally biased region" description="Pro residues" evidence="9">
    <location>
        <begin position="777"/>
        <end position="786"/>
    </location>
</feature>
<comment type="catalytic activity">
    <reaction evidence="1">
        <text>S-ubiquitinyl-[E2 ubiquitin-conjugating enzyme]-L-cysteine + [acceptor protein]-L-lysine = [E2 ubiquitin-conjugating enzyme]-L-cysteine + N(6)-ubiquitinyl-[acceptor protein]-L-lysine.</text>
        <dbReference type="EC" id="2.3.2.27"/>
    </reaction>
</comment>
<keyword evidence="4" id="KW-0808">Transferase</keyword>
<sequence length="902" mass="100204">MPVQAPQWTDFLSCPICTQTFDETIRKPISLGCGHTVCKMCLNKLHRKACPFDQTTINTDIELLPVNSALLQLVGAQVPEQQPITLCSGVEDTKHYEEAKKCVEELALYLKPLSSARAMQEEALKLVLLALEDGSALSRKVLVLFVVQRLEPRFPQASKTSIGHVVQLLYRASCFKVTKRDEDSSLMQLKEEFRTYEALRREHDSQIVQIAMEAGLRIAPDQWSSLLYGDQSHKSHMQSIIDKLQTPASFAQSVQELTIALQRTGDPANLNRLRPHLELLANIDPSPDAPPPTWEQLENGLVAVRTVVHGLVDYIQNHSKKGADQQQPPQHSKYKTYMCRDMKQRGGCPRGASCTFAHSQEELEKLESVPKSISALPVNPHPVPPRGPTDLPPMPVTKSLQMVPRGSQLYPAQQADVYYQDPRGAAPPFEPAPYQQGMYYPPPPQCVSRFVRPPPSAPEPGPPYLDHYPPYLQDRVVNSQYGTQPQQYPPMYPPHYDGRRVYPAQSYTREEIFRESPIPIEIPPAAVPSYVPESRERYQQMEGYYPVAPHPTQIRPSYNRFLDEDLKVAGKYKGNDYSQYSPWSCDTIGSYIGTKDAKPKDVVAAGSVEMMNVESKGMRDQRLDLQRRAAETSDDDLIPFGDRPTVSRFGAISRTSKTIYQGAGPMQAMAPQGAPTKSINISDYGPYGTHSGWGGSPYSPHQNIPSQGHFSERERISMAEVASHGKPLPSAEREQLRLELQQLNQQISQQTQLRGLEAVGSRLALQREASALAGQSQPPPPPPKWPGAPSSEQLSLELHQVEREIGKRTRELSMENQCSLDMKSKLNTSKQAENGQPEPQNKVPAEDLTLTFSDVPNGSALTQENISLLSNKTSSLNLSEDPEGGGDSNDSQRSGVTSSSAP</sequence>
<dbReference type="InterPro" id="IPR013083">
    <property type="entry name" value="Znf_RING/FYVE/PHD"/>
</dbReference>
<dbReference type="Pfam" id="PF18386">
    <property type="entry name" value="ROQ_II"/>
    <property type="match status" value="1"/>
</dbReference>
<dbReference type="EMBL" id="JAIQCJ010001490">
    <property type="protein sequence ID" value="KAJ8789195.1"/>
    <property type="molecule type" value="Genomic_DNA"/>
</dbReference>
<evidence type="ECO:0000256" key="3">
    <source>
        <dbReference type="ARBA" id="ARBA00012483"/>
    </source>
</evidence>
<dbReference type="PANTHER" id="PTHR13139">
    <property type="entry name" value="RING FINGER AND CCCH-TYPE ZINC FINGER DOMAIN-CONTAINING PROTEIN"/>
    <property type="match status" value="1"/>
</dbReference>
<dbReference type="InterPro" id="IPR041523">
    <property type="entry name" value="ROQ_II"/>
</dbReference>
<proteinExistence type="predicted"/>
<evidence type="ECO:0000259" key="10">
    <source>
        <dbReference type="PROSITE" id="PS50089"/>
    </source>
</evidence>
<keyword evidence="5 8" id="KW-0479">Metal-binding</keyword>
<feature type="compositionally biased region" description="Polar residues" evidence="9">
    <location>
        <begin position="827"/>
        <end position="839"/>
    </location>
</feature>
<dbReference type="SUPFAM" id="SSF90229">
    <property type="entry name" value="CCCH zinc finger"/>
    <property type="match status" value="1"/>
</dbReference>
<dbReference type="GO" id="GO:0008270">
    <property type="term" value="F:zinc ion binding"/>
    <property type="evidence" value="ECO:0007669"/>
    <property type="project" value="UniProtKB-KW"/>
</dbReference>
<organism evidence="12 13">
    <name type="scientific">Eschrichtius robustus</name>
    <name type="common">California gray whale</name>
    <name type="synonym">Eschrichtius gibbosus</name>
    <dbReference type="NCBI Taxonomy" id="9764"/>
    <lineage>
        <taxon>Eukaryota</taxon>
        <taxon>Metazoa</taxon>
        <taxon>Chordata</taxon>
        <taxon>Craniata</taxon>
        <taxon>Vertebrata</taxon>
        <taxon>Euteleostomi</taxon>
        <taxon>Mammalia</taxon>
        <taxon>Eutheria</taxon>
        <taxon>Laurasiatheria</taxon>
        <taxon>Artiodactyla</taxon>
        <taxon>Whippomorpha</taxon>
        <taxon>Cetacea</taxon>
        <taxon>Mysticeti</taxon>
        <taxon>Eschrichtiidae</taxon>
        <taxon>Eschrichtius</taxon>
    </lineage>
</organism>
<evidence type="ECO:0000256" key="6">
    <source>
        <dbReference type="ARBA" id="ARBA00022771"/>
    </source>
</evidence>
<dbReference type="GO" id="GO:0000288">
    <property type="term" value="P:nuclear-transcribed mRNA catabolic process, deadenylation-dependent decay"/>
    <property type="evidence" value="ECO:0007669"/>
    <property type="project" value="TreeGrafter"/>
</dbReference>
<dbReference type="GO" id="GO:0000932">
    <property type="term" value="C:P-body"/>
    <property type="evidence" value="ECO:0007669"/>
    <property type="project" value="UniProtKB-SubCell"/>
</dbReference>
<feature type="domain" description="RING-type" evidence="10">
    <location>
        <begin position="14"/>
        <end position="54"/>
    </location>
</feature>
<feature type="region of interest" description="Disordered" evidence="9">
    <location>
        <begin position="770"/>
        <end position="791"/>
    </location>
</feature>
<evidence type="ECO:0000256" key="5">
    <source>
        <dbReference type="ARBA" id="ARBA00022723"/>
    </source>
</evidence>
<evidence type="ECO:0000256" key="9">
    <source>
        <dbReference type="SAM" id="MobiDB-lite"/>
    </source>
</evidence>
<dbReference type="SMART" id="SM00356">
    <property type="entry name" value="ZnF_C3H1"/>
    <property type="match status" value="1"/>
</dbReference>
<dbReference type="FunFam" id="4.10.1000.10:FF:000004">
    <property type="entry name" value="roquin-1 isoform X2"/>
    <property type="match status" value="1"/>
</dbReference>
<evidence type="ECO:0000256" key="8">
    <source>
        <dbReference type="PROSITE-ProRule" id="PRU00723"/>
    </source>
</evidence>
<dbReference type="GO" id="GO:0010494">
    <property type="term" value="C:cytoplasmic stress granule"/>
    <property type="evidence" value="ECO:0007669"/>
    <property type="project" value="TreeGrafter"/>
</dbReference>
<dbReference type="EC" id="2.3.2.27" evidence="3"/>
<comment type="subcellular location">
    <subcellularLocation>
        <location evidence="2">Cytoplasm</location>
        <location evidence="2">P-body</location>
    </subcellularLocation>
</comment>
<dbReference type="PANTHER" id="PTHR13139:SF6">
    <property type="entry name" value="ROQUIN-1"/>
    <property type="match status" value="1"/>
</dbReference>
<evidence type="ECO:0000256" key="4">
    <source>
        <dbReference type="ARBA" id="ARBA00022679"/>
    </source>
</evidence>
<dbReference type="Pfam" id="PF00642">
    <property type="entry name" value="zf-CCCH"/>
    <property type="match status" value="1"/>
</dbReference>
<dbReference type="GO" id="GO:0006511">
    <property type="term" value="P:ubiquitin-dependent protein catabolic process"/>
    <property type="evidence" value="ECO:0007669"/>
    <property type="project" value="TreeGrafter"/>
</dbReference>
<reference evidence="12 13" key="1">
    <citation type="submission" date="2022-11" db="EMBL/GenBank/DDBJ databases">
        <title>Whole genome sequence of Eschrichtius robustus ER-17-0199.</title>
        <authorList>
            <person name="Bruniche-Olsen A."/>
            <person name="Black A.N."/>
            <person name="Fields C.J."/>
            <person name="Walden K."/>
            <person name="Dewoody J.A."/>
        </authorList>
    </citation>
    <scope>NUCLEOTIDE SEQUENCE [LARGE SCALE GENOMIC DNA]</scope>
    <source>
        <strain evidence="12">ER-17-0199</strain>
        <tissue evidence="12">Blubber</tissue>
    </source>
</reference>
<feature type="compositionally biased region" description="Polar residues" evidence="9">
    <location>
        <begin position="888"/>
        <end position="902"/>
    </location>
</feature>
<dbReference type="GO" id="GO:0035613">
    <property type="term" value="F:RNA stem-loop binding"/>
    <property type="evidence" value="ECO:0007669"/>
    <property type="project" value="TreeGrafter"/>
</dbReference>
<keyword evidence="7 8" id="KW-0862">Zinc</keyword>
<evidence type="ECO:0000256" key="2">
    <source>
        <dbReference type="ARBA" id="ARBA00004201"/>
    </source>
</evidence>
<accession>A0AB34HEK2</accession>
<dbReference type="InterPro" id="IPR017907">
    <property type="entry name" value="Znf_RING_CS"/>
</dbReference>
<name>A0AB34HEK2_ESCRO</name>
<feature type="domain" description="C3H1-type" evidence="11">
    <location>
        <begin position="333"/>
        <end position="361"/>
    </location>
</feature>
<dbReference type="GO" id="GO:0000209">
    <property type="term" value="P:protein polyubiquitination"/>
    <property type="evidence" value="ECO:0007669"/>
    <property type="project" value="TreeGrafter"/>
</dbReference>
<dbReference type="CDD" id="cd16781">
    <property type="entry name" value="mRING-HC-C3HC3D_Roquin1"/>
    <property type="match status" value="1"/>
</dbReference>
<feature type="region of interest" description="Disordered" evidence="9">
    <location>
        <begin position="827"/>
        <end position="847"/>
    </location>
</feature>
<dbReference type="Proteomes" id="UP001159641">
    <property type="component" value="Unassembled WGS sequence"/>
</dbReference>
<feature type="region of interest" description="Disordered" evidence="9">
    <location>
        <begin position="872"/>
        <end position="902"/>
    </location>
</feature>
<evidence type="ECO:0000259" key="11">
    <source>
        <dbReference type="PROSITE" id="PS50103"/>
    </source>
</evidence>
<dbReference type="Gene3D" id="3.30.40.10">
    <property type="entry name" value="Zinc/RING finger domain, C3HC4 (zinc finger)"/>
    <property type="match status" value="1"/>
</dbReference>
<evidence type="ECO:0000313" key="13">
    <source>
        <dbReference type="Proteomes" id="UP001159641"/>
    </source>
</evidence>
<dbReference type="PROSITE" id="PS50089">
    <property type="entry name" value="ZF_RING_2"/>
    <property type="match status" value="1"/>
</dbReference>
<dbReference type="PROSITE" id="PS00518">
    <property type="entry name" value="ZF_RING_1"/>
    <property type="match status" value="1"/>
</dbReference>
<dbReference type="Gene3D" id="1.20.120.1790">
    <property type="match status" value="1"/>
</dbReference>
<evidence type="ECO:0000256" key="7">
    <source>
        <dbReference type="ARBA" id="ARBA00022833"/>
    </source>
</evidence>
<dbReference type="Pfam" id="PF21206">
    <property type="entry name" value="Roquin_1_2-like_ROQ"/>
    <property type="match status" value="1"/>
</dbReference>
<dbReference type="InterPro" id="IPR036855">
    <property type="entry name" value="Znf_CCCH_sf"/>
</dbReference>
<dbReference type="Pfam" id="PF14634">
    <property type="entry name" value="zf-RING_5"/>
    <property type="match status" value="1"/>
</dbReference>
<dbReference type="Gene3D" id="4.10.1000.10">
    <property type="entry name" value="Zinc finger, CCCH-type"/>
    <property type="match status" value="1"/>
</dbReference>
<dbReference type="GO" id="GO:0061630">
    <property type="term" value="F:ubiquitin protein ligase activity"/>
    <property type="evidence" value="ECO:0007669"/>
    <property type="project" value="UniProtKB-EC"/>
</dbReference>
<dbReference type="GO" id="GO:0003729">
    <property type="term" value="F:mRNA binding"/>
    <property type="evidence" value="ECO:0007669"/>
    <property type="project" value="TreeGrafter"/>
</dbReference>
<dbReference type="InterPro" id="IPR000571">
    <property type="entry name" value="Znf_CCCH"/>
</dbReference>
<dbReference type="InterPro" id="IPR052249">
    <property type="entry name" value="Roquin_domain"/>
</dbReference>
<dbReference type="FunFam" id="3.30.40.10:FF:000047">
    <property type="entry name" value="Roquin-2 isoform 1"/>
    <property type="match status" value="1"/>
</dbReference>
<dbReference type="SMART" id="SM00184">
    <property type="entry name" value="RING"/>
    <property type="match status" value="1"/>
</dbReference>
<feature type="zinc finger region" description="C3H1-type" evidence="8">
    <location>
        <begin position="333"/>
        <end position="361"/>
    </location>
</feature>
<dbReference type="AlphaFoldDB" id="A0AB34HEK2"/>
<dbReference type="InterPro" id="IPR001841">
    <property type="entry name" value="Znf_RING"/>
</dbReference>
<evidence type="ECO:0000256" key="1">
    <source>
        <dbReference type="ARBA" id="ARBA00000900"/>
    </source>
</evidence>
<evidence type="ECO:0000313" key="12">
    <source>
        <dbReference type="EMBL" id="KAJ8789195.1"/>
    </source>
</evidence>
<protein>
    <recommendedName>
        <fullName evidence="3">RING-type E3 ubiquitin transferase</fullName>
        <ecNumber evidence="3">2.3.2.27</ecNumber>
    </recommendedName>
</protein>
<comment type="caution">
    <text evidence="12">The sequence shown here is derived from an EMBL/GenBank/DDBJ whole genome shotgun (WGS) entry which is preliminary data.</text>
</comment>
<dbReference type="InterPro" id="IPR048575">
    <property type="entry name" value="Roquin_1_2-like_ROQ"/>
</dbReference>
<dbReference type="SUPFAM" id="SSF57850">
    <property type="entry name" value="RING/U-box"/>
    <property type="match status" value="1"/>
</dbReference>
<dbReference type="GO" id="GO:0003725">
    <property type="term" value="F:double-stranded RNA binding"/>
    <property type="evidence" value="ECO:0007669"/>
    <property type="project" value="TreeGrafter"/>
</dbReference>
<keyword evidence="6 8" id="KW-0863">Zinc-finger</keyword>
<gene>
    <name evidence="12" type="ORF">J1605_004936</name>
</gene>
<dbReference type="PROSITE" id="PS50103">
    <property type="entry name" value="ZF_C3H1"/>
    <property type="match status" value="1"/>
</dbReference>
<keyword evidence="13" id="KW-1185">Reference proteome</keyword>